<dbReference type="InterPro" id="IPR011033">
    <property type="entry name" value="PRC_barrel-like_sf"/>
</dbReference>
<dbReference type="EMBL" id="JAVKPK010000048">
    <property type="protein sequence ID" value="MDR7666396.1"/>
    <property type="molecule type" value="Genomic_DNA"/>
</dbReference>
<comment type="caution">
    <text evidence="2">The sequence shown here is derived from an EMBL/GenBank/DDBJ whole genome shotgun (WGS) entry which is preliminary data.</text>
</comment>
<feature type="domain" description="PRC-barrel" evidence="1">
    <location>
        <begin position="9"/>
        <end position="85"/>
    </location>
</feature>
<protein>
    <submittedName>
        <fullName evidence="2">PRC-barrel domain-containing protein</fullName>
    </submittedName>
</protein>
<dbReference type="Gene3D" id="2.30.30.240">
    <property type="entry name" value="PRC-barrel domain"/>
    <property type="match status" value="1"/>
</dbReference>
<dbReference type="RefSeq" id="WP_310576424.1">
    <property type="nucleotide sequence ID" value="NZ_JAVKPK010000048.1"/>
</dbReference>
<dbReference type="PANTHER" id="PTHR36505">
    <property type="entry name" value="BLR1072 PROTEIN"/>
    <property type="match status" value="1"/>
</dbReference>
<dbReference type="PANTHER" id="PTHR36505:SF1">
    <property type="entry name" value="BLR1072 PROTEIN"/>
    <property type="match status" value="1"/>
</dbReference>
<keyword evidence="3" id="KW-1185">Reference proteome</keyword>
<dbReference type="SUPFAM" id="SSF50346">
    <property type="entry name" value="PRC-barrel domain"/>
    <property type="match status" value="1"/>
</dbReference>
<dbReference type="InterPro" id="IPR027275">
    <property type="entry name" value="PRC-brl_dom"/>
</dbReference>
<evidence type="ECO:0000313" key="3">
    <source>
        <dbReference type="Proteomes" id="UP001246244"/>
    </source>
</evidence>
<dbReference type="Pfam" id="PF05239">
    <property type="entry name" value="PRC"/>
    <property type="match status" value="1"/>
</dbReference>
<name>A0ABU2D329_9EURY</name>
<accession>A0ABU2D329</accession>
<organism evidence="2 3">
    <name type="scientific">Methanosarcina baikalica</name>
    <dbReference type="NCBI Taxonomy" id="3073890"/>
    <lineage>
        <taxon>Archaea</taxon>
        <taxon>Methanobacteriati</taxon>
        <taxon>Methanobacteriota</taxon>
        <taxon>Stenosarchaea group</taxon>
        <taxon>Methanomicrobia</taxon>
        <taxon>Methanosarcinales</taxon>
        <taxon>Methanosarcinaceae</taxon>
        <taxon>Methanosarcina</taxon>
    </lineage>
</organism>
<sequence length="140" mass="16005">MVSRDNSNFLSASTLKGDRVVNRAGEDLGQVEDFMIDLKNGRIAYAVLSFGGFLGMGNRLFAIPWQALKLELYEHAFVLDIDREVLENAEGFEKGTWPLTCEELSRVYIYYGYQPYWKKEVLEQTRIPEDISAEKLGSLQ</sequence>
<dbReference type="Proteomes" id="UP001246244">
    <property type="component" value="Unassembled WGS sequence"/>
</dbReference>
<evidence type="ECO:0000259" key="1">
    <source>
        <dbReference type="Pfam" id="PF05239"/>
    </source>
</evidence>
<gene>
    <name evidence="2" type="ORF">RG963_11515</name>
</gene>
<reference evidence="3" key="1">
    <citation type="submission" date="2023-07" db="EMBL/GenBank/DDBJ databases">
        <title>Whole-genome sequencing of a new Methanosarcina sp. Z-7115.</title>
        <authorList>
            <person name="Zhilina T.N."/>
            <person name="Merkel A.Y."/>
        </authorList>
    </citation>
    <scope>NUCLEOTIDE SEQUENCE [LARGE SCALE GENOMIC DNA]</scope>
    <source>
        <strain evidence="3">Z-7115</strain>
    </source>
</reference>
<evidence type="ECO:0000313" key="2">
    <source>
        <dbReference type="EMBL" id="MDR7666396.1"/>
    </source>
</evidence>
<proteinExistence type="predicted"/>